<dbReference type="InParanoid" id="A0A7L9FGB3"/>
<proteinExistence type="inferred from homology"/>
<dbReference type="GO" id="GO:0055085">
    <property type="term" value="P:transmembrane transport"/>
    <property type="evidence" value="ECO:0007669"/>
    <property type="project" value="InterPro"/>
</dbReference>
<gene>
    <name evidence="7" type="ORF">IG193_08860</name>
</gene>
<feature type="transmembrane region" description="Helical" evidence="5">
    <location>
        <begin position="265"/>
        <end position="286"/>
    </location>
</feature>
<feature type="transmembrane region" description="Helical" evidence="5">
    <location>
        <begin position="92"/>
        <end position="117"/>
    </location>
</feature>
<dbReference type="Pfam" id="PF00528">
    <property type="entry name" value="BPD_transp_1"/>
    <property type="match status" value="1"/>
</dbReference>
<feature type="transmembrane region" description="Helical" evidence="5">
    <location>
        <begin position="224"/>
        <end position="253"/>
    </location>
</feature>
<feature type="transmembrane region" description="Helical" evidence="5">
    <location>
        <begin position="33"/>
        <end position="51"/>
    </location>
</feature>
<dbReference type="AlphaFoldDB" id="A0A7L9FGB3"/>
<comment type="similarity">
    <text evidence="5">Belongs to the binding-protein-dependent transport system permease family.</text>
</comment>
<dbReference type="InterPro" id="IPR035906">
    <property type="entry name" value="MetI-like_sf"/>
</dbReference>
<dbReference type="CDD" id="cd06261">
    <property type="entry name" value="TM_PBP2"/>
    <property type="match status" value="1"/>
</dbReference>
<dbReference type="EMBL" id="CP062310">
    <property type="protein sequence ID" value="QOJ78840.1"/>
    <property type="molecule type" value="Genomic_DNA"/>
</dbReference>
<keyword evidence="2 5" id="KW-0812">Transmembrane</keyword>
<dbReference type="PROSITE" id="PS50928">
    <property type="entry name" value="ABC_TM1"/>
    <property type="match status" value="1"/>
</dbReference>
<evidence type="ECO:0000256" key="4">
    <source>
        <dbReference type="ARBA" id="ARBA00023136"/>
    </source>
</evidence>
<evidence type="ECO:0000256" key="1">
    <source>
        <dbReference type="ARBA" id="ARBA00004141"/>
    </source>
</evidence>
<dbReference type="FunCoup" id="A0A7L9FGB3">
    <property type="interactions" value="21"/>
</dbReference>
<evidence type="ECO:0000313" key="7">
    <source>
        <dbReference type="EMBL" id="QOJ78840.1"/>
    </source>
</evidence>
<dbReference type="SUPFAM" id="SSF161098">
    <property type="entry name" value="MetI-like"/>
    <property type="match status" value="1"/>
</dbReference>
<accession>A0A7L9FGB3</accession>
<reference evidence="7 8" key="1">
    <citation type="submission" date="2020-10" db="EMBL/GenBank/DDBJ databases">
        <title>Thermofilum lucidum 3507LT sp. nov. a novel member of Thermofilaceae family isolated from Chile hot spring, and proposal of description order Thermofilales.</title>
        <authorList>
            <person name="Zayulina K.S."/>
            <person name="Elcheninov A.G."/>
            <person name="Toshchakov S.V."/>
            <person name="Kublanov I.V."/>
        </authorList>
    </citation>
    <scope>NUCLEOTIDE SEQUENCE [LARGE SCALE GENOMIC DNA]</scope>
    <source>
        <strain evidence="7 8">3507LT</strain>
    </source>
</reference>
<comment type="subcellular location">
    <subcellularLocation>
        <location evidence="5">Cell membrane</location>
        <topology evidence="5">Multi-pass membrane protein</topology>
    </subcellularLocation>
    <subcellularLocation>
        <location evidence="1">Membrane</location>
        <topology evidence="1">Multi-pass membrane protein</topology>
    </subcellularLocation>
</comment>
<name>A0A7L9FGB3_9CREN</name>
<evidence type="ECO:0000259" key="6">
    <source>
        <dbReference type="PROSITE" id="PS50928"/>
    </source>
</evidence>
<evidence type="ECO:0000256" key="5">
    <source>
        <dbReference type="RuleBase" id="RU363032"/>
    </source>
</evidence>
<dbReference type="GeneID" id="59150002"/>
<dbReference type="PANTHER" id="PTHR42729">
    <property type="entry name" value="OLIGO/DIPEPTIDE TRANSPORT, PERMEASE PROTEIN (DPPC-2)"/>
    <property type="match status" value="1"/>
</dbReference>
<keyword evidence="3 5" id="KW-1133">Transmembrane helix</keyword>
<dbReference type="KEGG" id="thel:IG193_08860"/>
<dbReference type="Proteomes" id="UP000594121">
    <property type="component" value="Chromosome"/>
</dbReference>
<keyword evidence="8" id="KW-1185">Reference proteome</keyword>
<feature type="transmembrane region" description="Helical" evidence="5">
    <location>
        <begin position="155"/>
        <end position="172"/>
    </location>
</feature>
<sequence length="302" mass="33614">MRKQPLLTRIGELFKPLVRYTLLLYKFNLKFRVGLLTLTALILFGAISVATPPHHWKWFVLPKDQPPSLSSIDVIMGTTTNGRSVFWASTNAVLNSLVIAILTALIASHVGLFIGLVAGYRGGLIDRTLMFITDSFVVIPQLPLLILLAMLLRDILTIPFMALLISVSSWPWPARQVRAMVISLREREFVSTAILTGIPEWQVILKEIMPHLLGWHLINATNTVLYAIGAEVGLSVLGLSILSIDTLGTMIYWSMIGYPSLFRGVWWWPLPPIILTIVVFVSLYLVSTAIAESIESKRGVIS</sequence>
<keyword evidence="4 5" id="KW-0472">Membrane</keyword>
<protein>
    <submittedName>
        <fullName evidence="7">ABC transporter permease</fullName>
    </submittedName>
</protein>
<dbReference type="GO" id="GO:0005886">
    <property type="term" value="C:plasma membrane"/>
    <property type="evidence" value="ECO:0007669"/>
    <property type="project" value="UniProtKB-SubCell"/>
</dbReference>
<keyword evidence="5" id="KW-0813">Transport</keyword>
<organism evidence="7 8">
    <name type="scientific">Infirmifilum lucidum</name>
    <dbReference type="NCBI Taxonomy" id="2776706"/>
    <lineage>
        <taxon>Archaea</taxon>
        <taxon>Thermoproteota</taxon>
        <taxon>Thermoprotei</taxon>
        <taxon>Thermofilales</taxon>
        <taxon>Thermofilaceae</taxon>
        <taxon>Infirmifilum</taxon>
    </lineage>
</organism>
<dbReference type="RefSeq" id="WP_192818812.1">
    <property type="nucleotide sequence ID" value="NZ_CP062310.1"/>
</dbReference>
<feature type="domain" description="ABC transmembrane type-1" evidence="6">
    <location>
        <begin position="93"/>
        <end position="287"/>
    </location>
</feature>
<dbReference type="InterPro" id="IPR000515">
    <property type="entry name" value="MetI-like"/>
</dbReference>
<dbReference type="Gene3D" id="1.10.3720.10">
    <property type="entry name" value="MetI-like"/>
    <property type="match status" value="1"/>
</dbReference>
<evidence type="ECO:0000256" key="3">
    <source>
        <dbReference type="ARBA" id="ARBA00022989"/>
    </source>
</evidence>
<dbReference type="PANTHER" id="PTHR42729:SF1">
    <property type="entry name" value="OLIGO_DIPEPTIDE TRANSPORT, PERMEASE PROTEIN (DPPC-2)"/>
    <property type="match status" value="1"/>
</dbReference>
<evidence type="ECO:0000256" key="2">
    <source>
        <dbReference type="ARBA" id="ARBA00022692"/>
    </source>
</evidence>
<evidence type="ECO:0000313" key="8">
    <source>
        <dbReference type="Proteomes" id="UP000594121"/>
    </source>
</evidence>
<feature type="transmembrane region" description="Helical" evidence="5">
    <location>
        <begin position="129"/>
        <end position="149"/>
    </location>
</feature>